<dbReference type="GeneID" id="5004152"/>
<feature type="compositionally biased region" description="Low complexity" evidence="1">
    <location>
        <begin position="105"/>
        <end position="119"/>
    </location>
</feature>
<proteinExistence type="predicted"/>
<sequence length="175" mass="18474">MDPATGLPYGWNERTNAVSDPGRVATASFSARGAYGASDEGDASYKTSEEVEAYWMSKIDAERRAQAPAPPGKKSHDEAKSTQKRLPIDWDERAKRRAADAERYGASANASGGSDATASASAATSPELALVRVATNACELLAAVLDQRLVSLPEEDRAAFAAAVSRSLALVVKCR</sequence>
<dbReference type="AlphaFoldDB" id="A4S3R9"/>
<dbReference type="eggNOG" id="ENOG502SZSH">
    <property type="taxonomic scope" value="Eukaryota"/>
</dbReference>
<feature type="region of interest" description="Disordered" evidence="1">
    <location>
        <begin position="1"/>
        <end position="22"/>
    </location>
</feature>
<accession>A4S3R9</accession>
<dbReference type="KEGG" id="olu:OSTLU_17077"/>
<keyword evidence="3" id="KW-1185">Reference proteome</keyword>
<name>A4S3R9_OSTLU</name>
<dbReference type="HOGENOM" id="CLU_1535043_0_0_1"/>
<gene>
    <name evidence="2" type="ORF">OSTLU_17077</name>
</gene>
<feature type="compositionally biased region" description="Basic and acidic residues" evidence="1">
    <location>
        <begin position="74"/>
        <end position="103"/>
    </location>
</feature>
<evidence type="ECO:0000313" key="3">
    <source>
        <dbReference type="Proteomes" id="UP000001568"/>
    </source>
</evidence>
<dbReference type="OrthoDB" id="10611494at2759"/>
<evidence type="ECO:0000256" key="1">
    <source>
        <dbReference type="SAM" id="MobiDB-lite"/>
    </source>
</evidence>
<dbReference type="RefSeq" id="XP_001420143.1">
    <property type="nucleotide sequence ID" value="XM_001420106.1"/>
</dbReference>
<dbReference type="Proteomes" id="UP000001568">
    <property type="component" value="Chromosome 10"/>
</dbReference>
<protein>
    <submittedName>
        <fullName evidence="2">Uncharacterized protein</fullName>
    </submittedName>
</protein>
<organism evidence="2 3">
    <name type="scientific">Ostreococcus lucimarinus (strain CCE9901)</name>
    <dbReference type="NCBI Taxonomy" id="436017"/>
    <lineage>
        <taxon>Eukaryota</taxon>
        <taxon>Viridiplantae</taxon>
        <taxon>Chlorophyta</taxon>
        <taxon>Mamiellophyceae</taxon>
        <taxon>Mamiellales</taxon>
        <taxon>Bathycoccaceae</taxon>
        <taxon>Ostreococcus</taxon>
    </lineage>
</organism>
<feature type="region of interest" description="Disordered" evidence="1">
    <location>
        <begin position="59"/>
        <end position="119"/>
    </location>
</feature>
<evidence type="ECO:0000313" key="2">
    <source>
        <dbReference type="EMBL" id="ABO98436.1"/>
    </source>
</evidence>
<dbReference type="Gramene" id="ABO98436">
    <property type="protein sequence ID" value="ABO98436"/>
    <property type="gene ID" value="OSTLU_17077"/>
</dbReference>
<dbReference type="EMBL" id="CP000590">
    <property type="protein sequence ID" value="ABO98436.1"/>
    <property type="molecule type" value="Genomic_DNA"/>
</dbReference>
<dbReference type="OMA" id="ATNACEL"/>
<reference evidence="2 3" key="1">
    <citation type="journal article" date="2007" name="Proc. Natl. Acad. Sci. U.S.A.">
        <title>The tiny eukaryote Ostreococcus provides genomic insights into the paradox of plankton speciation.</title>
        <authorList>
            <person name="Palenik B."/>
            <person name="Grimwood J."/>
            <person name="Aerts A."/>
            <person name="Rouze P."/>
            <person name="Salamov A."/>
            <person name="Putnam N."/>
            <person name="Dupont C."/>
            <person name="Jorgensen R."/>
            <person name="Derelle E."/>
            <person name="Rombauts S."/>
            <person name="Zhou K."/>
            <person name="Otillar R."/>
            <person name="Merchant S.S."/>
            <person name="Podell S."/>
            <person name="Gaasterland T."/>
            <person name="Napoli C."/>
            <person name="Gendler K."/>
            <person name="Manuell A."/>
            <person name="Tai V."/>
            <person name="Vallon O."/>
            <person name="Piganeau G."/>
            <person name="Jancek S."/>
            <person name="Heijde M."/>
            <person name="Jabbari K."/>
            <person name="Bowler C."/>
            <person name="Lohr M."/>
            <person name="Robbens S."/>
            <person name="Werner G."/>
            <person name="Dubchak I."/>
            <person name="Pazour G.J."/>
            <person name="Ren Q."/>
            <person name="Paulsen I."/>
            <person name="Delwiche C."/>
            <person name="Schmutz J."/>
            <person name="Rokhsar D."/>
            <person name="Van de Peer Y."/>
            <person name="Moreau H."/>
            <person name="Grigoriev I.V."/>
        </authorList>
    </citation>
    <scope>NUCLEOTIDE SEQUENCE [LARGE SCALE GENOMIC DNA]</scope>
    <source>
        <strain evidence="2 3">CCE9901</strain>
    </source>
</reference>